<organism evidence="2 3">
    <name type="scientific">Vibrio tapetis subsp. tapetis</name>
    <dbReference type="NCBI Taxonomy" id="1671868"/>
    <lineage>
        <taxon>Bacteria</taxon>
        <taxon>Pseudomonadati</taxon>
        <taxon>Pseudomonadota</taxon>
        <taxon>Gammaproteobacteria</taxon>
        <taxon>Vibrionales</taxon>
        <taxon>Vibrionaceae</taxon>
        <taxon>Vibrio</taxon>
    </lineage>
</organism>
<dbReference type="KEGG" id="vta:A0995"/>
<proteinExistence type="predicted"/>
<keyword evidence="3" id="KW-1185">Reference proteome</keyword>
<dbReference type="Proteomes" id="UP000235828">
    <property type="component" value="Chromosome A"/>
</dbReference>
<keyword evidence="1" id="KW-0472">Membrane</keyword>
<accession>A0A2N8ZAM4</accession>
<gene>
    <name evidence="2" type="ORF">VTAP4600_A0995</name>
</gene>
<sequence length="49" mass="5933">MFSIQDWPVIIGVIMVFITYAINRIIKLKMFDEIRRRLVSEELYENISQ</sequence>
<keyword evidence="1" id="KW-1133">Transmembrane helix</keyword>
<evidence type="ECO:0000313" key="3">
    <source>
        <dbReference type="Proteomes" id="UP000235828"/>
    </source>
</evidence>
<reference evidence="2 3" key="1">
    <citation type="submission" date="2017-10" db="EMBL/GenBank/DDBJ databases">
        <authorList>
            <person name="Banno H."/>
            <person name="Chua N.-H."/>
        </authorList>
    </citation>
    <scope>NUCLEOTIDE SEQUENCE [LARGE SCALE GENOMIC DNA]</scope>
    <source>
        <strain evidence="2">Vibrio tapetis CECT4600</strain>
    </source>
</reference>
<feature type="transmembrane region" description="Helical" evidence="1">
    <location>
        <begin position="6"/>
        <end position="26"/>
    </location>
</feature>
<keyword evidence="1" id="KW-0812">Transmembrane</keyword>
<dbReference type="AlphaFoldDB" id="A0A2N8ZAM4"/>
<evidence type="ECO:0000256" key="1">
    <source>
        <dbReference type="SAM" id="Phobius"/>
    </source>
</evidence>
<name>A0A2N8ZAM4_9VIBR</name>
<evidence type="ECO:0000313" key="2">
    <source>
        <dbReference type="EMBL" id="SON48974.1"/>
    </source>
</evidence>
<dbReference type="EMBL" id="LT960611">
    <property type="protein sequence ID" value="SON48974.1"/>
    <property type="molecule type" value="Genomic_DNA"/>
</dbReference>
<protein>
    <submittedName>
        <fullName evidence="2">Uncharacterized protein</fullName>
    </submittedName>
</protein>